<reference evidence="8" key="2">
    <citation type="journal article" date="2021" name="Front. Microbiol.">
        <title>Aerobic Denitrification and Heterotrophic Sulfur Oxidation in the Genus Halomonas Revealed by Six Novel Species Characterizations and Genome-Based Analysis.</title>
        <authorList>
            <person name="Wang L."/>
            <person name="Shao Z."/>
        </authorList>
    </citation>
    <scope>NUCLEOTIDE SEQUENCE</scope>
    <source>
        <strain evidence="8">MCCC 1A05776</strain>
    </source>
</reference>
<sequence length="464" mass="48264">MASISSLGIGSGLDLNGLLDQLNEAERGKLKPIERQIETQQVKISAYGELRGALSGFQAAANALNDASLYQSLSTSVAGNSVEAAAGRDAAMGQYAIEVERLASAGSLASARLEVDLDQALTDSDQKLTLHFGNATGDTPQAIDIDIPAGSTLEDIRDAINAHDGAGVTASIVNDGEGYRLALMSSETGEAASITELTFSDGFFADGIAFSETEGAEAIAQAGQDALLNVNGIPITSASNQVEGAIQGVTLSLTEEGSSTVKVEQNTRAVREAITGFVEAYNALKGTIGELTAFSGDSETAGDLLGDSAVRSIEGRLRSVLAGGMEAGEGGFSMLSDIGISMKLDGTLEIDQQRLDSVIANDQDALSDFFAGDSTTGGLAGQISETVTQLSGTNGALGGAISGAESRIESLNDRYLRMEQSIEATIARYRTQFGQLDGMIAQMNQTSDYLFQQFEMMNAQLGRD</sequence>
<keyword evidence="8" id="KW-0282">Flagellum</keyword>
<dbReference type="PANTHER" id="PTHR30288">
    <property type="entry name" value="FLAGELLAR CAP/ASSEMBLY PROTEIN FLID"/>
    <property type="match status" value="1"/>
</dbReference>
<evidence type="ECO:0000313" key="9">
    <source>
        <dbReference type="Proteomes" id="UP001320178"/>
    </source>
</evidence>
<evidence type="ECO:0000313" key="8">
    <source>
        <dbReference type="EMBL" id="MCE8053046.1"/>
    </source>
</evidence>
<dbReference type="Pfam" id="PF07196">
    <property type="entry name" value="Flagellin_IN"/>
    <property type="match status" value="1"/>
</dbReference>
<dbReference type="AlphaFoldDB" id="A0AAW4YWY5"/>
<evidence type="ECO:0000259" key="6">
    <source>
        <dbReference type="Pfam" id="PF02465"/>
    </source>
</evidence>
<evidence type="ECO:0000256" key="4">
    <source>
        <dbReference type="ARBA" id="ARBA00023143"/>
    </source>
</evidence>
<name>A0AAW4YWY5_9GAMM</name>
<dbReference type="Pfam" id="PF02465">
    <property type="entry name" value="FliD_N"/>
    <property type="match status" value="1"/>
</dbReference>
<evidence type="ECO:0000256" key="3">
    <source>
        <dbReference type="ARBA" id="ARBA00023054"/>
    </source>
</evidence>
<dbReference type="InterPro" id="IPR040026">
    <property type="entry name" value="FliD"/>
</dbReference>
<dbReference type="GO" id="GO:0009421">
    <property type="term" value="C:bacterial-type flagellum filament cap"/>
    <property type="evidence" value="ECO:0007669"/>
    <property type="project" value="InterPro"/>
</dbReference>
<dbReference type="GO" id="GO:0071973">
    <property type="term" value="P:bacterial-type flagellum-dependent cell motility"/>
    <property type="evidence" value="ECO:0007669"/>
    <property type="project" value="TreeGrafter"/>
</dbReference>
<keyword evidence="3 5" id="KW-0175">Coiled coil</keyword>
<keyword evidence="4 5" id="KW-0975">Bacterial flagellum</keyword>
<comment type="subunit">
    <text evidence="2 5">Homopentamer.</text>
</comment>
<dbReference type="InterPro" id="IPR010810">
    <property type="entry name" value="Flagellin_hook_IN_motif"/>
</dbReference>
<feature type="coiled-coil region" evidence="5">
    <location>
        <begin position="401"/>
        <end position="428"/>
    </location>
</feature>
<accession>A0AAW4YWY5</accession>
<dbReference type="InterPro" id="IPR003481">
    <property type="entry name" value="FliD_N"/>
</dbReference>
<reference evidence="8" key="1">
    <citation type="submission" date="2020-05" db="EMBL/GenBank/DDBJ databases">
        <authorList>
            <person name="Wang L."/>
            <person name="Shao Z."/>
        </authorList>
    </citation>
    <scope>NUCLEOTIDE SEQUENCE</scope>
    <source>
        <strain evidence="8">MCCC 1A05776</strain>
    </source>
</reference>
<feature type="domain" description="Flagellar hook-associated protein 2 C-terminal" evidence="7">
    <location>
        <begin position="223"/>
        <end position="445"/>
    </location>
</feature>
<comment type="subcellular location">
    <subcellularLocation>
        <location evidence="5">Secreted</location>
    </subcellularLocation>
    <subcellularLocation>
        <location evidence="5">Bacterial flagellum</location>
    </subcellularLocation>
</comment>
<evidence type="ECO:0000256" key="5">
    <source>
        <dbReference type="RuleBase" id="RU362066"/>
    </source>
</evidence>
<dbReference type="InterPro" id="IPR010809">
    <property type="entry name" value="FliD_C"/>
</dbReference>
<gene>
    <name evidence="8" type="primary">fliD</name>
    <name evidence="8" type="ORF">HOP61_17280</name>
</gene>
<keyword evidence="8" id="KW-0969">Cilium</keyword>
<evidence type="ECO:0000259" key="7">
    <source>
        <dbReference type="Pfam" id="PF07195"/>
    </source>
</evidence>
<evidence type="ECO:0000256" key="2">
    <source>
        <dbReference type="ARBA" id="ARBA00011255"/>
    </source>
</evidence>
<dbReference type="GO" id="GO:0005576">
    <property type="term" value="C:extracellular region"/>
    <property type="evidence" value="ECO:0007669"/>
    <property type="project" value="UniProtKB-SubCell"/>
</dbReference>
<evidence type="ECO:0000256" key="1">
    <source>
        <dbReference type="ARBA" id="ARBA00009764"/>
    </source>
</evidence>
<keyword evidence="5" id="KW-0964">Secreted</keyword>
<organism evidence="8 9">
    <name type="scientific">Billgrantia desiderata</name>
    <dbReference type="NCBI Taxonomy" id="52021"/>
    <lineage>
        <taxon>Bacteria</taxon>
        <taxon>Pseudomonadati</taxon>
        <taxon>Pseudomonadota</taxon>
        <taxon>Gammaproteobacteria</taxon>
        <taxon>Oceanospirillales</taxon>
        <taxon>Halomonadaceae</taxon>
        <taxon>Billgrantia</taxon>
    </lineage>
</organism>
<comment type="function">
    <text evidence="5">Required for morphogenesis and for the elongation of the flagellar filament by facilitating polymerization of the flagellin monomers at the tip of growing filament. Forms a capping structure, which prevents flagellin subunits (transported through the central channel of the flagellum) from leaking out without polymerization at the distal end.</text>
</comment>
<dbReference type="GO" id="GO:0007155">
    <property type="term" value="P:cell adhesion"/>
    <property type="evidence" value="ECO:0007669"/>
    <property type="project" value="InterPro"/>
</dbReference>
<dbReference type="GO" id="GO:0009424">
    <property type="term" value="C:bacterial-type flagellum hook"/>
    <property type="evidence" value="ECO:0007669"/>
    <property type="project" value="UniProtKB-UniRule"/>
</dbReference>
<dbReference type="EMBL" id="JABFTS010000008">
    <property type="protein sequence ID" value="MCE8053046.1"/>
    <property type="molecule type" value="Genomic_DNA"/>
</dbReference>
<protein>
    <recommendedName>
        <fullName evidence="5">Flagellar hook-associated protein 2</fullName>
        <shortName evidence="5">HAP2</shortName>
    </recommendedName>
    <alternativeName>
        <fullName evidence="5">Flagellar cap protein</fullName>
    </alternativeName>
</protein>
<dbReference type="PANTHER" id="PTHR30288:SF0">
    <property type="entry name" value="FLAGELLAR HOOK-ASSOCIATED PROTEIN 2"/>
    <property type="match status" value="1"/>
</dbReference>
<dbReference type="Pfam" id="PF07195">
    <property type="entry name" value="FliD_C"/>
    <property type="match status" value="1"/>
</dbReference>
<dbReference type="RefSeq" id="WP_234240403.1">
    <property type="nucleotide sequence ID" value="NZ_JABFTS010000008.1"/>
</dbReference>
<comment type="caution">
    <text evidence="8">The sequence shown here is derived from an EMBL/GenBank/DDBJ whole genome shotgun (WGS) entry which is preliminary data.</text>
</comment>
<proteinExistence type="inferred from homology"/>
<feature type="domain" description="Flagellar hook-associated protein 2 N-terminal" evidence="6">
    <location>
        <begin position="11"/>
        <end position="105"/>
    </location>
</feature>
<keyword evidence="8" id="KW-0966">Cell projection</keyword>
<dbReference type="Proteomes" id="UP001320178">
    <property type="component" value="Unassembled WGS sequence"/>
</dbReference>
<comment type="similarity">
    <text evidence="1 5">Belongs to the FliD family.</text>
</comment>